<reference evidence="2" key="1">
    <citation type="submission" date="2014-04" db="EMBL/GenBank/DDBJ databases">
        <title>Evolutionary Origins and Diversification of the Mycorrhizal Mutualists.</title>
        <authorList>
            <consortium name="DOE Joint Genome Institute"/>
            <consortium name="Mycorrhizal Genomics Consortium"/>
            <person name="Kohler A."/>
            <person name="Kuo A."/>
            <person name="Nagy L.G."/>
            <person name="Floudas D."/>
            <person name="Copeland A."/>
            <person name="Barry K.W."/>
            <person name="Cichocki N."/>
            <person name="Veneault-Fourrey C."/>
            <person name="LaButti K."/>
            <person name="Lindquist E.A."/>
            <person name="Lipzen A."/>
            <person name="Lundell T."/>
            <person name="Morin E."/>
            <person name="Murat C."/>
            <person name="Riley R."/>
            <person name="Ohm R."/>
            <person name="Sun H."/>
            <person name="Tunlid A."/>
            <person name="Henrissat B."/>
            <person name="Grigoriev I.V."/>
            <person name="Hibbett D.S."/>
            <person name="Martin F."/>
        </authorList>
    </citation>
    <scope>NUCLEOTIDE SEQUENCE [LARGE SCALE GENOMIC DNA]</scope>
    <source>
        <strain evidence="2">FD-334 SS-4</strain>
    </source>
</reference>
<keyword evidence="2" id="KW-1185">Reference proteome</keyword>
<evidence type="ECO:0008006" key="3">
    <source>
        <dbReference type="Google" id="ProtNLM"/>
    </source>
</evidence>
<protein>
    <recommendedName>
        <fullName evidence="3">ABM domain-containing protein</fullName>
    </recommendedName>
</protein>
<dbReference type="EMBL" id="KN817520">
    <property type="protein sequence ID" value="KJA28814.1"/>
    <property type="molecule type" value="Genomic_DNA"/>
</dbReference>
<dbReference type="STRING" id="945553.A0A0D2PD98"/>
<organism evidence="1 2">
    <name type="scientific">Hypholoma sublateritium (strain FD-334 SS-4)</name>
    <dbReference type="NCBI Taxonomy" id="945553"/>
    <lineage>
        <taxon>Eukaryota</taxon>
        <taxon>Fungi</taxon>
        <taxon>Dikarya</taxon>
        <taxon>Basidiomycota</taxon>
        <taxon>Agaricomycotina</taxon>
        <taxon>Agaricomycetes</taxon>
        <taxon>Agaricomycetidae</taxon>
        <taxon>Agaricales</taxon>
        <taxon>Agaricineae</taxon>
        <taxon>Strophariaceae</taxon>
        <taxon>Hypholoma</taxon>
    </lineage>
</organism>
<dbReference type="SUPFAM" id="SSF54909">
    <property type="entry name" value="Dimeric alpha+beta barrel"/>
    <property type="match status" value="1"/>
</dbReference>
<proteinExistence type="predicted"/>
<evidence type="ECO:0000313" key="2">
    <source>
        <dbReference type="Proteomes" id="UP000054270"/>
    </source>
</evidence>
<gene>
    <name evidence="1" type="ORF">HYPSUDRAFT_620913</name>
</gene>
<evidence type="ECO:0000313" key="1">
    <source>
        <dbReference type="EMBL" id="KJA28814.1"/>
    </source>
</evidence>
<dbReference type="OrthoDB" id="2851338at2759"/>
<accession>A0A0D2PD98</accession>
<sequence length="206" mass="23499">MTFSGRTLCHVMGPGTVGPASLYASQEETTLVVSLDSFQQASFSQKFASWNEQLSNSPRWRLYEFIKVPIEAATTSLHIPHILVCVAMTPASQNEDDFNNWYNEEHILLLSRTPTWMESTRYRLIDSNDDAPSYLAMHKWENRSALGSHEHKLATTTPWRYQVVNAVVANQRHIYDYNINFKFPSYPIPNNSTSTMEGPPTVLDPK</sequence>
<dbReference type="Proteomes" id="UP000054270">
    <property type="component" value="Unassembled WGS sequence"/>
</dbReference>
<name>A0A0D2PD98_HYPSF</name>
<dbReference type="InterPro" id="IPR011008">
    <property type="entry name" value="Dimeric_a/b-barrel"/>
</dbReference>
<dbReference type="AlphaFoldDB" id="A0A0D2PD98"/>